<proteinExistence type="predicted"/>
<dbReference type="RefSeq" id="WP_385928834.1">
    <property type="nucleotide sequence ID" value="NZ_JBHRZH010000041.1"/>
</dbReference>
<keyword evidence="2" id="KW-1185">Reference proteome</keyword>
<dbReference type="EMBL" id="JBHRZH010000041">
    <property type="protein sequence ID" value="MFC3765671.1"/>
    <property type="molecule type" value="Genomic_DNA"/>
</dbReference>
<sequence>RPEPHSLMGHGGRAWLLNEGALHSNRWDPIARCLGRLFVIMIVIMKADPADMTGSASRSRS</sequence>
<comment type="caution">
    <text evidence="1">The sequence shown here is derived from an EMBL/GenBank/DDBJ whole genome shotgun (WGS) entry which is preliminary data.</text>
</comment>
<evidence type="ECO:0000313" key="1">
    <source>
        <dbReference type="EMBL" id="MFC3765671.1"/>
    </source>
</evidence>
<feature type="non-terminal residue" evidence="1">
    <location>
        <position position="1"/>
    </location>
</feature>
<evidence type="ECO:0000313" key="2">
    <source>
        <dbReference type="Proteomes" id="UP001595699"/>
    </source>
</evidence>
<accession>A0ABV7YK24</accession>
<organism evidence="1 2">
    <name type="scientific">Tenggerimyces flavus</name>
    <dbReference type="NCBI Taxonomy" id="1708749"/>
    <lineage>
        <taxon>Bacteria</taxon>
        <taxon>Bacillati</taxon>
        <taxon>Actinomycetota</taxon>
        <taxon>Actinomycetes</taxon>
        <taxon>Propionibacteriales</taxon>
        <taxon>Nocardioidaceae</taxon>
        <taxon>Tenggerimyces</taxon>
    </lineage>
</organism>
<dbReference type="Proteomes" id="UP001595699">
    <property type="component" value="Unassembled WGS sequence"/>
</dbReference>
<name>A0ABV7YK24_9ACTN</name>
<reference evidence="2" key="1">
    <citation type="journal article" date="2019" name="Int. J. Syst. Evol. Microbiol.">
        <title>The Global Catalogue of Microorganisms (GCM) 10K type strain sequencing project: providing services to taxonomists for standard genome sequencing and annotation.</title>
        <authorList>
            <consortium name="The Broad Institute Genomics Platform"/>
            <consortium name="The Broad Institute Genome Sequencing Center for Infectious Disease"/>
            <person name="Wu L."/>
            <person name="Ma J."/>
        </authorList>
    </citation>
    <scope>NUCLEOTIDE SEQUENCE [LARGE SCALE GENOMIC DNA]</scope>
    <source>
        <strain evidence="2">CGMCC 4.7241</strain>
    </source>
</reference>
<gene>
    <name evidence="1" type="ORF">ACFOUW_32885</name>
</gene>
<protein>
    <submittedName>
        <fullName evidence="1">Uncharacterized protein</fullName>
    </submittedName>
</protein>